<keyword evidence="3" id="KW-1185">Reference proteome</keyword>
<evidence type="ECO:0000313" key="2">
    <source>
        <dbReference type="EMBL" id="KAF9735008.1"/>
    </source>
</evidence>
<dbReference type="EMBL" id="WJXW01000006">
    <property type="protein sequence ID" value="KAF9735008.1"/>
    <property type="molecule type" value="Genomic_DNA"/>
</dbReference>
<feature type="compositionally biased region" description="Low complexity" evidence="1">
    <location>
        <begin position="1"/>
        <end position="13"/>
    </location>
</feature>
<sequence length="97" mass="10125">MSSSLYSYGSSYSQDKSKSYAPRSTNSSESPSTVRTAHSLTTSASSPTSSSSLYAHRGHSTRNNRYGSKPSGTVIHNDGGQSSGPNSTSAGNSGYYQ</sequence>
<proteinExistence type="predicted"/>
<name>A0A9P6KPS4_9PLEO</name>
<gene>
    <name evidence="2" type="ORF">PMIN01_06413</name>
</gene>
<dbReference type="OrthoDB" id="3795030at2759"/>
<protein>
    <submittedName>
        <fullName evidence="2">Uncharacterized protein</fullName>
    </submittedName>
</protein>
<feature type="compositionally biased region" description="Low complexity" evidence="1">
    <location>
        <begin position="36"/>
        <end position="53"/>
    </location>
</feature>
<evidence type="ECO:0000256" key="1">
    <source>
        <dbReference type="SAM" id="MobiDB-lite"/>
    </source>
</evidence>
<feature type="compositionally biased region" description="Polar residues" evidence="1">
    <location>
        <begin position="79"/>
        <end position="97"/>
    </location>
</feature>
<dbReference type="AlphaFoldDB" id="A0A9P6KPS4"/>
<reference evidence="2" key="1">
    <citation type="journal article" date="2020" name="Mol. Plant Microbe Interact.">
        <title>Genome Sequence of the Biocontrol Agent Coniothyrium minitans strain Conio (IMI 134523).</title>
        <authorList>
            <person name="Patel D."/>
            <person name="Shittu T.A."/>
            <person name="Baroncelli R."/>
            <person name="Muthumeenakshi S."/>
            <person name="Osborne T.H."/>
            <person name="Janganan T.K."/>
            <person name="Sreenivasaprasad S."/>
        </authorList>
    </citation>
    <scope>NUCLEOTIDE SEQUENCE</scope>
    <source>
        <strain evidence="2">Conio</strain>
    </source>
</reference>
<comment type="caution">
    <text evidence="2">The sequence shown here is derived from an EMBL/GenBank/DDBJ whole genome shotgun (WGS) entry which is preliminary data.</text>
</comment>
<organism evidence="2 3">
    <name type="scientific">Paraphaeosphaeria minitans</name>
    <dbReference type="NCBI Taxonomy" id="565426"/>
    <lineage>
        <taxon>Eukaryota</taxon>
        <taxon>Fungi</taxon>
        <taxon>Dikarya</taxon>
        <taxon>Ascomycota</taxon>
        <taxon>Pezizomycotina</taxon>
        <taxon>Dothideomycetes</taxon>
        <taxon>Pleosporomycetidae</taxon>
        <taxon>Pleosporales</taxon>
        <taxon>Massarineae</taxon>
        <taxon>Didymosphaeriaceae</taxon>
        <taxon>Paraphaeosphaeria</taxon>
    </lineage>
</organism>
<dbReference type="Proteomes" id="UP000756921">
    <property type="component" value="Unassembled WGS sequence"/>
</dbReference>
<accession>A0A9P6KPS4</accession>
<feature type="region of interest" description="Disordered" evidence="1">
    <location>
        <begin position="1"/>
        <end position="97"/>
    </location>
</feature>
<evidence type="ECO:0000313" key="3">
    <source>
        <dbReference type="Proteomes" id="UP000756921"/>
    </source>
</evidence>
<feature type="compositionally biased region" description="Polar residues" evidence="1">
    <location>
        <begin position="22"/>
        <end position="35"/>
    </location>
</feature>